<organism evidence="1 2">
    <name type="scientific">Handelsmanbacteria sp. (strain RIFCSPLOWO2_12_FULL_64_10)</name>
    <dbReference type="NCBI Taxonomy" id="1817868"/>
    <lineage>
        <taxon>Bacteria</taxon>
        <taxon>Candidatus Handelsmaniibacteriota</taxon>
    </lineage>
</organism>
<evidence type="ECO:0000313" key="1">
    <source>
        <dbReference type="EMBL" id="OGG50457.1"/>
    </source>
</evidence>
<sequence length="212" mass="24276">MIRIDLGGLYEMEQEEEEWRRQNRRKINSFIALCERVEALVVEQRDWNQRDYVHFVGISPNVVVTIGMSEKYLAVQASQLREKFAPHAVDYVSLPDRQTVTVEQSPSEKLDVHEVVTCSKCGEKTPYDGYFQHCVRCGEKLDTLVKVCQACQNNTAYHPAFRFCPVCGGELIPNLYDGPPLTDFDPNGLIWGVPLKDEFMDEPGEEGESERQ</sequence>
<comment type="caution">
    <text evidence="1">The sequence shown here is derived from an EMBL/GenBank/DDBJ whole genome shotgun (WGS) entry which is preliminary data.</text>
</comment>
<dbReference type="AlphaFoldDB" id="A0A1F6CN19"/>
<name>A0A1F6CN19_HANXR</name>
<protein>
    <recommendedName>
        <fullName evidence="3">DZANK-type domain-containing protein</fullName>
    </recommendedName>
</protein>
<dbReference type="EMBL" id="MFKF01000208">
    <property type="protein sequence ID" value="OGG50457.1"/>
    <property type="molecule type" value="Genomic_DNA"/>
</dbReference>
<accession>A0A1F6CN19</accession>
<dbReference type="Proteomes" id="UP000178606">
    <property type="component" value="Unassembled WGS sequence"/>
</dbReference>
<evidence type="ECO:0000313" key="2">
    <source>
        <dbReference type="Proteomes" id="UP000178606"/>
    </source>
</evidence>
<reference evidence="1 2" key="1">
    <citation type="journal article" date="2016" name="Nat. Commun.">
        <title>Thousands of microbial genomes shed light on interconnected biogeochemical processes in an aquifer system.</title>
        <authorList>
            <person name="Anantharaman K."/>
            <person name="Brown C.T."/>
            <person name="Hug L.A."/>
            <person name="Sharon I."/>
            <person name="Castelle C.J."/>
            <person name="Probst A.J."/>
            <person name="Thomas B.C."/>
            <person name="Singh A."/>
            <person name="Wilkins M.J."/>
            <person name="Karaoz U."/>
            <person name="Brodie E.L."/>
            <person name="Williams K.H."/>
            <person name="Hubbard S.S."/>
            <person name="Banfield J.F."/>
        </authorList>
    </citation>
    <scope>NUCLEOTIDE SEQUENCE [LARGE SCALE GENOMIC DNA]</scope>
    <source>
        <strain evidence="2">RIFCSPLOWO2_12_FULL_64_10</strain>
    </source>
</reference>
<proteinExistence type="predicted"/>
<evidence type="ECO:0008006" key="3">
    <source>
        <dbReference type="Google" id="ProtNLM"/>
    </source>
</evidence>
<gene>
    <name evidence="1" type="ORF">A3F84_24470</name>
</gene>